<dbReference type="AlphaFoldDB" id="Q6UWG4"/>
<protein>
    <submittedName>
        <fullName evidence="2">FRSS1829</fullName>
    </submittedName>
</protein>
<reference evidence="2" key="1">
    <citation type="journal article" date="2003" name="Genome Res.">
        <title>The secreted protein discovery initiative (SPDI), a large-scale effort to identify novel human secreted and transmembrane proteins: a bioinformatics assessment.</title>
        <authorList>
            <person name="Clark H.F."/>
            <person name="Gurney A.L."/>
            <person name="Abaya E."/>
            <person name="Baker K."/>
            <person name="Baldwin D."/>
            <person name="Brush J."/>
            <person name="Chen J."/>
            <person name="Chow B."/>
            <person name="Chui C."/>
            <person name="Crowley C."/>
            <person name="Currell B."/>
            <person name="Deuel B."/>
            <person name="Dowd P."/>
            <person name="Eaton D."/>
            <person name="Foster J."/>
            <person name="Grimaldi C."/>
            <person name="Gu Q."/>
            <person name="Hass P.E."/>
            <person name="Heldens S."/>
            <person name="Huang A."/>
            <person name="Kim H.S."/>
            <person name="Klimowski L."/>
            <person name="Jin Y."/>
            <person name="Johnson S."/>
            <person name="Lee J."/>
            <person name="Lewis L."/>
            <person name="Liao D."/>
            <person name="Mark M."/>
            <person name="Robbie E."/>
            <person name="Sanchez C."/>
            <person name="Schoenfeld J."/>
            <person name="Seshagiri S."/>
            <person name="Simmons L."/>
            <person name="Singh J."/>
            <person name="Smith V."/>
            <person name="Stinson J."/>
            <person name="Vagts A."/>
            <person name="Vandlen R."/>
            <person name="Watanabe C."/>
            <person name="Wieand D."/>
            <person name="Woods K."/>
            <person name="Xie M.H."/>
            <person name="Yansura D."/>
            <person name="Yi S."/>
            <person name="Yu G."/>
            <person name="Yuan J."/>
            <person name="Zhang M."/>
            <person name="Zhang Z."/>
            <person name="Goddard A."/>
            <person name="Wood W.I."/>
            <person name="Godowski P."/>
            <person name="Gray A."/>
        </authorList>
    </citation>
    <scope>NUCLEOTIDE SEQUENCE</scope>
</reference>
<feature type="chain" id="PRO_5004281477" evidence="1">
    <location>
        <begin position="29"/>
        <end position="73"/>
    </location>
</feature>
<evidence type="ECO:0000313" key="2">
    <source>
        <dbReference type="EMBL" id="AAQ89158.1"/>
    </source>
</evidence>
<organism evidence="2">
    <name type="scientific">Homo sapiens</name>
    <name type="common">Human</name>
    <dbReference type="NCBI Taxonomy" id="9606"/>
    <lineage>
        <taxon>Eukaryota</taxon>
        <taxon>Metazoa</taxon>
        <taxon>Chordata</taxon>
        <taxon>Craniata</taxon>
        <taxon>Vertebrata</taxon>
        <taxon>Euteleostomi</taxon>
        <taxon>Mammalia</taxon>
        <taxon>Eutheria</taxon>
        <taxon>Euarchontoglires</taxon>
        <taxon>Primates</taxon>
        <taxon>Haplorrhini</taxon>
        <taxon>Catarrhini</taxon>
        <taxon>Hominidae</taxon>
        <taxon>Homo</taxon>
    </lineage>
</organism>
<keyword evidence="1" id="KW-0732">Signal</keyword>
<proteinExistence type="evidence at transcript level"/>
<accession>Q6UWG4</accession>
<gene>
    <name evidence="2" type="ORF">UNQ1829</name>
</gene>
<evidence type="ECO:0000256" key="1">
    <source>
        <dbReference type="SAM" id="SignalP"/>
    </source>
</evidence>
<dbReference type="EMBL" id="AY358798">
    <property type="protein sequence ID" value="AAQ89158.1"/>
    <property type="molecule type" value="mRNA"/>
</dbReference>
<name>Q6UWG4_HUMAN</name>
<sequence length="73" mass="8479">MFRSSLLFWPPLCLLSLFLLILISSIYSESCKLEIFHFACQWGRSLSLSFYFLKFQLSDSGGTCEGLFYEYIA</sequence>
<feature type="signal peptide" evidence="1">
    <location>
        <begin position="1"/>
        <end position="28"/>
    </location>
</feature>